<dbReference type="PANTHER" id="PTHR22699">
    <property type="entry name" value="THIOREDOXIN DOMAIN-CONTAINING PROTEIN 16"/>
    <property type="match status" value="1"/>
</dbReference>
<dbReference type="PANTHER" id="PTHR22699:SF1">
    <property type="entry name" value="THIOREDOXIN DOMAIN-CONTAINING PROTEIN 16"/>
    <property type="match status" value="1"/>
</dbReference>
<evidence type="ECO:0000313" key="5">
    <source>
        <dbReference type="Proteomes" id="UP000515154"/>
    </source>
</evidence>
<dbReference type="SUPFAM" id="SSF52833">
    <property type="entry name" value="Thioredoxin-like"/>
    <property type="match status" value="1"/>
</dbReference>
<evidence type="ECO:0000259" key="3">
    <source>
        <dbReference type="PROSITE" id="PS50060"/>
    </source>
</evidence>
<organism evidence="5 6">
    <name type="scientific">Octopus sinensis</name>
    <name type="common">East Asian common octopus</name>
    <dbReference type="NCBI Taxonomy" id="2607531"/>
    <lineage>
        <taxon>Eukaryota</taxon>
        <taxon>Metazoa</taxon>
        <taxon>Spiralia</taxon>
        <taxon>Lophotrochozoa</taxon>
        <taxon>Mollusca</taxon>
        <taxon>Cephalopoda</taxon>
        <taxon>Coleoidea</taxon>
        <taxon>Octopodiformes</taxon>
        <taxon>Octopoda</taxon>
        <taxon>Incirrata</taxon>
        <taxon>Octopodidae</taxon>
        <taxon>Octopus</taxon>
    </lineage>
</organism>
<dbReference type="SMART" id="SM00235">
    <property type="entry name" value="ZnMc"/>
    <property type="match status" value="1"/>
</dbReference>
<sequence length="1224" mass="138854">MFLALITILVFAGRINGEEEFSFRRVTLVSDAEKFKAADGFKMIYHIVNSVIPTYERKEDFFEMFEHSADVLRNYDFKVGLIDCSTVKDIECNEPKVNSKVFLYNGDEIWADVPLANMLDVDSVVSNALLIPLLDDFEIIYTRIERLEVVAQLQGFKNVIFGYLFAIGTNVHRVLLELAYIYKQEIQFMLTTTQRTISDLEQHPKDNSTMIWFFLCKDSSDTEPFGVCPTVLYRGNISFTSLASAIKLVNGPKYYYLPENGSSIPCNVSNCLYLFHSKENKADVENVAESVVTTYLGVVAVILVDMDSKNLNSYLYYTKKTPSAAISFAGQNGKTFMETSFSKVSLMNFLQRYVAGSVVKQEPLIEEQEALEEFAYSINDDEVSNVVYSNRDVEYDNIVTTLTDQSFADLEQSSQLTLVIFYLPYNPVYSALLQHFLEWKQKYGSLYPHLSVARFNCFDWTDVCEKQHILHTPTLQLFGQKQGLSTSKTAINYTGALHATDIMAFLYLHHFNETVHLKEADIPSLLSGQFQSIANITSHCLLGLFSEDSEELKNFSRAAKEKRGTSLFTFLTGDAAKKFAKKNGVSIPSVMAIRWSDLLQPINYLSPPITPETVSQFAEASKVEKFGELTPEILPYIHRLGKPLSIFFWKPSDTCESAFAEVKRVSQSVKSQDIVFTWLNLASQMSDHFQIQLFETYFQAPVVPALSMVYFSEHAVYNYEDGNFSEESVLEWMEKLREKRHEMKSSYDMEYNDWKPTLRSINFLKDHPFMPLKETTTTTTTTAAAAVAVATSNMSQNIIVLLLFCVGTVGAIPIKSEFEYLPEGFDPAHPEDVPGMFQGDIDLDGHSPWSRNAVGDLKRRWPNGVVPFNIHSYFEEYEKETIMEGIQHIQEMTRLNGKDCIKFKNQTDEENYVYIGTGFGCHSNIGYKGKPQGISLGRGCRSRGIVSHEMLHTLGFYHEQSRPDRDNYVKINMTNVKEKAKSNFLKLYPPIVSTQGLPYDYNSIMHYNPYEFAIDRSIQTVESLKEGVTIGQRIGMSQLDILRVQKLYGCPERKIVVRQPAGLVTPNCTFDSDLCGWTHGEISPNVKNNTWIRENEETFTWKTGPSRDHTYGTFEGYFLYSEASSNAGSVAKIRTPTLKAGVHCLSFWYHMYGHNMGSLSVNELVKGKTLTKLFTKSGNQGNKWINGRISFTATEDTKIEFESTVGSVQSDIAIDDVMVLDAKC</sequence>
<keyword evidence="1 2" id="KW-0378">Hydrolase</keyword>
<protein>
    <recommendedName>
        <fullName evidence="2">Metalloendopeptidase</fullName>
        <ecNumber evidence="2">3.4.24.-</ecNumber>
    </recommendedName>
</protein>
<feature type="domain" description="Peptidase M12A" evidence="4">
    <location>
        <begin position="852"/>
        <end position="1051"/>
    </location>
</feature>
<feature type="binding site" evidence="1">
    <location>
        <position position="952"/>
    </location>
    <ligand>
        <name>Zn(2+)</name>
        <dbReference type="ChEBI" id="CHEBI:29105"/>
        <note>catalytic</note>
    </ligand>
</feature>
<reference evidence="6" key="1">
    <citation type="submission" date="2025-08" db="UniProtKB">
        <authorList>
            <consortium name="RefSeq"/>
        </authorList>
    </citation>
    <scope>IDENTIFICATION</scope>
</reference>
<evidence type="ECO:0000259" key="4">
    <source>
        <dbReference type="PROSITE" id="PS51864"/>
    </source>
</evidence>
<dbReference type="InterPro" id="IPR034035">
    <property type="entry name" value="Astacin-like_dom"/>
</dbReference>
<dbReference type="SUPFAM" id="SSF55486">
    <property type="entry name" value="Metalloproteases ('zincins'), catalytic domain"/>
    <property type="match status" value="1"/>
</dbReference>
<dbReference type="PROSITE" id="PS51864">
    <property type="entry name" value="ASTACIN"/>
    <property type="match status" value="1"/>
</dbReference>
<dbReference type="GO" id="GO:0006508">
    <property type="term" value="P:proteolysis"/>
    <property type="evidence" value="ECO:0007669"/>
    <property type="project" value="UniProtKB-KW"/>
</dbReference>
<keyword evidence="1 2" id="KW-0645">Protease</keyword>
<dbReference type="Pfam" id="PF01400">
    <property type="entry name" value="Astacin"/>
    <property type="match status" value="1"/>
</dbReference>
<dbReference type="InterPro" id="IPR040090">
    <property type="entry name" value="TXNDC16"/>
</dbReference>
<dbReference type="PROSITE" id="PS50060">
    <property type="entry name" value="MAM_2"/>
    <property type="match status" value="1"/>
</dbReference>
<keyword evidence="1 2" id="KW-0862">Zinc</keyword>
<evidence type="ECO:0000256" key="2">
    <source>
        <dbReference type="RuleBase" id="RU361183"/>
    </source>
</evidence>
<dbReference type="InterPro" id="IPR036249">
    <property type="entry name" value="Thioredoxin-like_sf"/>
</dbReference>
<dbReference type="InterPro" id="IPR001506">
    <property type="entry name" value="Peptidase_M12A"/>
</dbReference>
<dbReference type="PRINTS" id="PR00480">
    <property type="entry name" value="ASTACIN"/>
</dbReference>
<dbReference type="Pfam" id="PF24508">
    <property type="entry name" value="TXNDC16_N"/>
    <property type="match status" value="1"/>
</dbReference>
<keyword evidence="2" id="KW-0732">Signal</keyword>
<gene>
    <name evidence="6" type="primary">LOC115215900</name>
</gene>
<dbReference type="CDD" id="cd04280">
    <property type="entry name" value="ZnMc_astacin_like"/>
    <property type="match status" value="1"/>
</dbReference>
<dbReference type="InterPro" id="IPR057639">
    <property type="entry name" value="TXNDC16_N"/>
</dbReference>
<keyword evidence="5" id="KW-1185">Reference proteome</keyword>
<dbReference type="EC" id="3.4.24.-" evidence="2"/>
<dbReference type="GO" id="GO:0004222">
    <property type="term" value="F:metalloendopeptidase activity"/>
    <property type="evidence" value="ECO:0007669"/>
    <property type="project" value="UniProtKB-UniRule"/>
</dbReference>
<comment type="caution">
    <text evidence="1">Lacks conserved residue(s) required for the propagation of feature annotation.</text>
</comment>
<dbReference type="InterPro" id="IPR057642">
    <property type="entry name" value="TXNDC16_2nd"/>
</dbReference>
<dbReference type="InterPro" id="IPR013320">
    <property type="entry name" value="ConA-like_dom_sf"/>
</dbReference>
<comment type="cofactor">
    <cofactor evidence="1 2">
        <name>Zn(2+)</name>
        <dbReference type="ChEBI" id="CHEBI:29105"/>
    </cofactor>
    <text evidence="1 2">Binds 1 zinc ion per subunit.</text>
</comment>
<accession>A0A7E6FCP8</accession>
<name>A0A7E6FCP8_9MOLL</name>
<dbReference type="InterPro" id="IPR000998">
    <property type="entry name" value="MAM_dom"/>
</dbReference>
<feature type="domain" description="MAM" evidence="3">
    <location>
        <begin position="1066"/>
        <end position="1224"/>
    </location>
</feature>
<feature type="chain" id="PRO_5029038247" description="Metalloendopeptidase" evidence="2">
    <location>
        <begin position="18"/>
        <end position="1224"/>
    </location>
</feature>
<dbReference type="InterPro" id="IPR024079">
    <property type="entry name" value="MetalloPept_cat_dom_sf"/>
</dbReference>
<dbReference type="RefSeq" id="XP_036365130.1">
    <property type="nucleotide sequence ID" value="XM_036509237.1"/>
</dbReference>
<dbReference type="KEGG" id="osn:115215900"/>
<dbReference type="Pfam" id="PF13848">
    <property type="entry name" value="Thioredoxin_6"/>
    <property type="match status" value="1"/>
</dbReference>
<dbReference type="SUPFAM" id="SSF49899">
    <property type="entry name" value="Concanavalin A-like lectins/glucanases"/>
    <property type="match status" value="1"/>
</dbReference>
<feature type="binding site" evidence="1">
    <location>
        <position position="948"/>
    </location>
    <ligand>
        <name>Zn(2+)</name>
        <dbReference type="ChEBI" id="CHEBI:29105"/>
        <note>catalytic</note>
    </ligand>
</feature>
<keyword evidence="1 2" id="KW-0479">Metal-binding</keyword>
<dbReference type="Pfam" id="PF24509">
    <property type="entry name" value="TXNDC16_2nd"/>
    <property type="match status" value="1"/>
</dbReference>
<feature type="binding site" evidence="1">
    <location>
        <position position="958"/>
    </location>
    <ligand>
        <name>Zn(2+)</name>
        <dbReference type="ChEBI" id="CHEBI:29105"/>
        <note>catalytic</note>
    </ligand>
</feature>
<dbReference type="Proteomes" id="UP000515154">
    <property type="component" value="Linkage group LG1"/>
</dbReference>
<feature type="signal peptide" evidence="2">
    <location>
        <begin position="1"/>
        <end position="17"/>
    </location>
</feature>
<feature type="active site" evidence="1">
    <location>
        <position position="949"/>
    </location>
</feature>
<dbReference type="Pfam" id="PF00629">
    <property type="entry name" value="MAM"/>
    <property type="match status" value="1"/>
</dbReference>
<keyword evidence="1 2" id="KW-0482">Metalloprotease</keyword>
<dbReference type="SMART" id="SM00137">
    <property type="entry name" value="MAM"/>
    <property type="match status" value="1"/>
</dbReference>
<dbReference type="CDD" id="cd02961">
    <property type="entry name" value="PDI_a_family"/>
    <property type="match status" value="1"/>
</dbReference>
<dbReference type="Gene3D" id="3.40.390.10">
    <property type="entry name" value="Collagenase (Catalytic Domain)"/>
    <property type="match status" value="1"/>
</dbReference>
<evidence type="ECO:0000313" key="6">
    <source>
        <dbReference type="RefSeq" id="XP_036365130.1"/>
    </source>
</evidence>
<evidence type="ECO:0000256" key="1">
    <source>
        <dbReference type="PROSITE-ProRule" id="PRU01211"/>
    </source>
</evidence>
<proteinExistence type="predicted"/>
<dbReference type="GO" id="GO:0008270">
    <property type="term" value="F:zinc ion binding"/>
    <property type="evidence" value="ECO:0007669"/>
    <property type="project" value="UniProtKB-UniRule"/>
</dbReference>
<dbReference type="Gene3D" id="3.40.30.10">
    <property type="entry name" value="Glutaredoxin"/>
    <property type="match status" value="3"/>
</dbReference>
<dbReference type="Gene3D" id="2.60.120.200">
    <property type="match status" value="1"/>
</dbReference>
<dbReference type="AlphaFoldDB" id="A0A7E6FCP8"/>
<dbReference type="CDD" id="cd06263">
    <property type="entry name" value="MAM"/>
    <property type="match status" value="1"/>
</dbReference>
<dbReference type="InterPro" id="IPR006026">
    <property type="entry name" value="Peptidase_Metallo"/>
</dbReference>
<dbReference type="GO" id="GO:0016020">
    <property type="term" value="C:membrane"/>
    <property type="evidence" value="ECO:0007669"/>
    <property type="project" value="InterPro"/>
</dbReference>